<dbReference type="InterPro" id="IPR053820">
    <property type="entry name" value="MSL3_chromo-like"/>
</dbReference>
<dbReference type="Gene3D" id="1.10.274.30">
    <property type="entry name" value="MRG domain"/>
    <property type="match status" value="1"/>
</dbReference>
<keyword evidence="2" id="KW-0156">Chromatin regulator</keyword>
<dbReference type="GO" id="GO:0000123">
    <property type="term" value="C:histone acetyltransferase complex"/>
    <property type="evidence" value="ECO:0007669"/>
    <property type="project" value="TreeGrafter"/>
</dbReference>
<sequence>MGSSEDHVKEETLEEVDVSSPGRFPISGADDFSEGETILALHGDRLYDAKILMVEVRDGEGRYYVHYVGWNKSWDEWLGIDRVLKHTKENVEKQQALENQDPDQGRKSDCHQRVKKNSSTVLQVKKRKRDSGFKKPDTSAEIIFDIIIPVSLKKQLVADWEHITQQEKLLKLPCCPNVDQILSKYLDYMLKNNGVLTDSTGEILKGLRCYFDRALPVILLYEKERLQFRETVLDNMSPSSIYGAQHLLRLFVKLPELLAQVNIDKKTSIQLHERLNDFIRFLKKNRSSFFTSSYHSSKVSEAARNNNTIADGQEQMS</sequence>
<dbReference type="GO" id="GO:0006325">
    <property type="term" value="P:chromatin organization"/>
    <property type="evidence" value="ECO:0007669"/>
    <property type="project" value="UniProtKB-KW"/>
</dbReference>
<dbReference type="InterPro" id="IPR038217">
    <property type="entry name" value="MRG_C_sf"/>
</dbReference>
<dbReference type="GO" id="GO:0005634">
    <property type="term" value="C:nucleus"/>
    <property type="evidence" value="ECO:0007669"/>
    <property type="project" value="UniProtKB-SubCell"/>
</dbReference>
<evidence type="ECO:0000256" key="4">
    <source>
        <dbReference type="ARBA" id="ARBA00023163"/>
    </source>
</evidence>
<evidence type="ECO:0000313" key="8">
    <source>
        <dbReference type="EnsemblPlants" id="Kaladp0325s0003.1.v1.1.CDS.1"/>
    </source>
</evidence>
<feature type="compositionally biased region" description="Basic and acidic residues" evidence="6">
    <location>
        <begin position="1"/>
        <end position="11"/>
    </location>
</feature>
<dbReference type="InterPro" id="IPR016197">
    <property type="entry name" value="Chromo-like_dom_sf"/>
</dbReference>
<dbReference type="PIRSF" id="PIRSF038133">
    <property type="entry name" value="HAT_Nua4_EAF3/MRG15"/>
    <property type="match status" value="1"/>
</dbReference>
<evidence type="ECO:0000256" key="2">
    <source>
        <dbReference type="ARBA" id="ARBA00022853"/>
    </source>
</evidence>
<evidence type="ECO:0000256" key="5">
    <source>
        <dbReference type="ARBA" id="ARBA00023242"/>
    </source>
</evidence>
<dbReference type="InterPro" id="IPR008676">
    <property type="entry name" value="MRG"/>
</dbReference>
<dbReference type="EnsemblPlants" id="Kaladp0325s0003.1.v1.1">
    <property type="protein sequence ID" value="Kaladp0325s0003.1.v1.1.CDS.1"/>
    <property type="gene ID" value="Kaladp0325s0003.v1.1"/>
</dbReference>
<comment type="subcellular location">
    <subcellularLocation>
        <location evidence="1">Nucleus</location>
    </subcellularLocation>
</comment>
<dbReference type="SMART" id="SM00298">
    <property type="entry name" value="CHROMO"/>
    <property type="match status" value="1"/>
</dbReference>
<dbReference type="Pfam" id="PF05712">
    <property type="entry name" value="MRG"/>
    <property type="match status" value="1"/>
</dbReference>
<dbReference type="InterPro" id="IPR000953">
    <property type="entry name" value="Chromo/chromo_shadow_dom"/>
</dbReference>
<evidence type="ECO:0000259" key="7">
    <source>
        <dbReference type="SMART" id="SM00298"/>
    </source>
</evidence>
<proteinExistence type="predicted"/>
<dbReference type="GO" id="GO:0048586">
    <property type="term" value="P:regulation of long-day photoperiodism, flowering"/>
    <property type="evidence" value="ECO:0007669"/>
    <property type="project" value="UniProtKB-ARBA"/>
</dbReference>
<reference evidence="8" key="1">
    <citation type="submission" date="2021-01" db="UniProtKB">
        <authorList>
            <consortium name="EnsemblPlants"/>
        </authorList>
    </citation>
    <scope>IDENTIFICATION</scope>
</reference>
<dbReference type="Pfam" id="PF22732">
    <property type="entry name" value="MSL3_chromo-like"/>
    <property type="match status" value="1"/>
</dbReference>
<dbReference type="InterPro" id="IPR026541">
    <property type="entry name" value="MRG_dom"/>
</dbReference>
<dbReference type="PANTHER" id="PTHR10880">
    <property type="entry name" value="MORTALITY FACTOR 4-LIKE PROTEIN"/>
    <property type="match status" value="1"/>
</dbReference>
<feature type="region of interest" description="Disordered" evidence="6">
    <location>
        <begin position="1"/>
        <end position="27"/>
    </location>
</feature>
<dbReference type="Gene3D" id="2.30.30.140">
    <property type="match status" value="1"/>
</dbReference>
<accession>A0A7N0VAB1</accession>
<name>A0A7N0VAB1_KALFE</name>
<evidence type="ECO:0000256" key="6">
    <source>
        <dbReference type="SAM" id="MobiDB-lite"/>
    </source>
</evidence>
<keyword evidence="3" id="KW-0805">Transcription regulation</keyword>
<dbReference type="GO" id="GO:1990841">
    <property type="term" value="F:promoter-specific chromatin binding"/>
    <property type="evidence" value="ECO:0007669"/>
    <property type="project" value="UniProtKB-ARBA"/>
</dbReference>
<protein>
    <recommendedName>
        <fullName evidence="7">Chromo domain-containing protein</fullName>
    </recommendedName>
</protein>
<keyword evidence="9" id="KW-1185">Reference proteome</keyword>
<evidence type="ECO:0000313" key="9">
    <source>
        <dbReference type="Proteomes" id="UP000594263"/>
    </source>
</evidence>
<dbReference type="FunFam" id="1.10.274.30:FF:000005">
    <property type="entry name" value="Chromatin modification-related protein EAF3"/>
    <property type="match status" value="1"/>
</dbReference>
<feature type="region of interest" description="Disordered" evidence="6">
    <location>
        <begin position="93"/>
        <end position="120"/>
    </location>
</feature>
<keyword evidence="5" id="KW-0539">Nucleus</keyword>
<dbReference type="AlphaFoldDB" id="A0A7N0VAB1"/>
<evidence type="ECO:0000256" key="1">
    <source>
        <dbReference type="ARBA" id="ARBA00004123"/>
    </source>
</evidence>
<keyword evidence="4" id="KW-0804">Transcription</keyword>
<organism evidence="8 9">
    <name type="scientific">Kalanchoe fedtschenkoi</name>
    <name type="common">Lavender scallops</name>
    <name type="synonym">South American air plant</name>
    <dbReference type="NCBI Taxonomy" id="63787"/>
    <lineage>
        <taxon>Eukaryota</taxon>
        <taxon>Viridiplantae</taxon>
        <taxon>Streptophyta</taxon>
        <taxon>Embryophyta</taxon>
        <taxon>Tracheophyta</taxon>
        <taxon>Spermatophyta</taxon>
        <taxon>Magnoliopsida</taxon>
        <taxon>eudicotyledons</taxon>
        <taxon>Gunneridae</taxon>
        <taxon>Pentapetalae</taxon>
        <taxon>Saxifragales</taxon>
        <taxon>Crassulaceae</taxon>
        <taxon>Kalanchoe</taxon>
    </lineage>
</organism>
<dbReference type="Proteomes" id="UP000594263">
    <property type="component" value="Unplaced"/>
</dbReference>
<evidence type="ECO:0000256" key="3">
    <source>
        <dbReference type="ARBA" id="ARBA00023015"/>
    </source>
</evidence>
<dbReference type="SUPFAM" id="SSF54160">
    <property type="entry name" value="Chromo domain-like"/>
    <property type="match status" value="1"/>
</dbReference>
<dbReference type="PANTHER" id="PTHR10880:SF15">
    <property type="entry name" value="MSL COMPLEX SUBUNIT 3"/>
    <property type="match status" value="1"/>
</dbReference>
<feature type="compositionally biased region" description="Basic and acidic residues" evidence="6">
    <location>
        <begin position="103"/>
        <end position="112"/>
    </location>
</feature>
<dbReference type="PROSITE" id="PS51640">
    <property type="entry name" value="MRG"/>
    <property type="match status" value="1"/>
</dbReference>
<feature type="domain" description="Chromo" evidence="7">
    <location>
        <begin position="46"/>
        <end position="99"/>
    </location>
</feature>
<dbReference type="GO" id="GO:0006355">
    <property type="term" value="P:regulation of DNA-templated transcription"/>
    <property type="evidence" value="ECO:0007669"/>
    <property type="project" value="InterPro"/>
</dbReference>
<dbReference type="Gramene" id="Kaladp0325s0003.1.v1.1">
    <property type="protein sequence ID" value="Kaladp0325s0003.1.v1.1.CDS.1"/>
    <property type="gene ID" value="Kaladp0325s0003.v1.1"/>
</dbReference>